<feature type="region of interest" description="Disordered" evidence="1">
    <location>
        <begin position="42"/>
        <end position="73"/>
    </location>
</feature>
<dbReference type="AlphaFoldDB" id="A0ABD5R8S9"/>
<proteinExistence type="predicted"/>
<sequence length="132" mass="14834">MEEDTERTAVRTYVPAYQKERWAAHAEELDMSHSEFVRTMVQAGRRDFDLEPPESSGGEEPPEPPSNPRGDGLEDRVRTVLSTEGVVGWEELLEAVSDDLEGRLESALETLQDENAVRYKPRQGGYALVADE</sequence>
<dbReference type="RefSeq" id="WP_227228205.1">
    <property type="nucleotide sequence ID" value="NZ_JAJCVJ010000001.1"/>
</dbReference>
<dbReference type="Pfam" id="PF19121">
    <property type="entry name" value="DUF5805"/>
    <property type="match status" value="1"/>
</dbReference>
<reference evidence="2 3" key="1">
    <citation type="journal article" date="2019" name="Int. J. Syst. Evol. Microbiol.">
        <title>The Global Catalogue of Microorganisms (GCM) 10K type strain sequencing project: providing services to taxonomists for standard genome sequencing and annotation.</title>
        <authorList>
            <consortium name="The Broad Institute Genomics Platform"/>
            <consortium name="The Broad Institute Genome Sequencing Center for Infectious Disease"/>
            <person name="Wu L."/>
            <person name="Ma J."/>
        </authorList>
    </citation>
    <scope>NUCLEOTIDE SEQUENCE [LARGE SCALE GENOMIC DNA]</scope>
    <source>
        <strain evidence="2 3">CGMCC 1.12237</strain>
    </source>
</reference>
<comment type="caution">
    <text evidence="2">The sequence shown here is derived from an EMBL/GenBank/DDBJ whole genome shotgun (WGS) entry which is preliminary data.</text>
</comment>
<dbReference type="InterPro" id="IPR043828">
    <property type="entry name" value="DUF5805"/>
</dbReference>
<evidence type="ECO:0000313" key="3">
    <source>
        <dbReference type="Proteomes" id="UP001596201"/>
    </source>
</evidence>
<organism evidence="2 3">
    <name type="scientific">Salinirubrum litoreum</name>
    <dbReference type="NCBI Taxonomy" id="1126234"/>
    <lineage>
        <taxon>Archaea</taxon>
        <taxon>Methanobacteriati</taxon>
        <taxon>Methanobacteriota</taxon>
        <taxon>Stenosarchaea group</taxon>
        <taxon>Halobacteria</taxon>
        <taxon>Halobacteriales</taxon>
        <taxon>Haloferacaceae</taxon>
        <taxon>Salinirubrum</taxon>
    </lineage>
</organism>
<evidence type="ECO:0000256" key="1">
    <source>
        <dbReference type="SAM" id="MobiDB-lite"/>
    </source>
</evidence>
<accession>A0ABD5R8S9</accession>
<protein>
    <submittedName>
        <fullName evidence="2">DUF5805 domain-containing protein</fullName>
    </submittedName>
</protein>
<dbReference type="Proteomes" id="UP001596201">
    <property type="component" value="Unassembled WGS sequence"/>
</dbReference>
<dbReference type="EMBL" id="JBHSKX010000001">
    <property type="protein sequence ID" value="MFC5366449.1"/>
    <property type="molecule type" value="Genomic_DNA"/>
</dbReference>
<gene>
    <name evidence="2" type="ORF">ACFPJ5_05815</name>
</gene>
<keyword evidence="3" id="KW-1185">Reference proteome</keyword>
<name>A0ABD5R8S9_9EURY</name>
<evidence type="ECO:0000313" key="2">
    <source>
        <dbReference type="EMBL" id="MFC5366449.1"/>
    </source>
</evidence>